<dbReference type="Proteomes" id="UP001152622">
    <property type="component" value="Chromosome 1"/>
</dbReference>
<dbReference type="EMBL" id="JAINUF010000001">
    <property type="protein sequence ID" value="KAJ8382026.1"/>
    <property type="molecule type" value="Genomic_DNA"/>
</dbReference>
<sequence>MAWGEKEADQCCHSGRTAHEFGNLGKDPRGENCTRYPRAVRALQDLPHTAWLLIKGVVLPPAPPPSPNLLPIPNSGTHHPKNTGTPIRLRNQPRR</sequence>
<organism evidence="2 3">
    <name type="scientific">Synaphobranchus kaupii</name>
    <name type="common">Kaup's arrowtooth eel</name>
    <dbReference type="NCBI Taxonomy" id="118154"/>
    <lineage>
        <taxon>Eukaryota</taxon>
        <taxon>Metazoa</taxon>
        <taxon>Chordata</taxon>
        <taxon>Craniata</taxon>
        <taxon>Vertebrata</taxon>
        <taxon>Euteleostomi</taxon>
        <taxon>Actinopterygii</taxon>
        <taxon>Neopterygii</taxon>
        <taxon>Teleostei</taxon>
        <taxon>Anguilliformes</taxon>
        <taxon>Synaphobranchidae</taxon>
        <taxon>Synaphobranchus</taxon>
    </lineage>
</organism>
<feature type="region of interest" description="Disordered" evidence="1">
    <location>
        <begin position="62"/>
        <end position="95"/>
    </location>
</feature>
<evidence type="ECO:0000256" key="1">
    <source>
        <dbReference type="SAM" id="MobiDB-lite"/>
    </source>
</evidence>
<accession>A0A9Q1GEE4</accession>
<name>A0A9Q1GEE4_SYNKA</name>
<protein>
    <submittedName>
        <fullName evidence="2">Uncharacterized protein</fullName>
    </submittedName>
</protein>
<dbReference type="AlphaFoldDB" id="A0A9Q1GEE4"/>
<evidence type="ECO:0000313" key="2">
    <source>
        <dbReference type="EMBL" id="KAJ8382026.1"/>
    </source>
</evidence>
<feature type="compositionally biased region" description="Polar residues" evidence="1">
    <location>
        <begin position="74"/>
        <end position="85"/>
    </location>
</feature>
<gene>
    <name evidence="2" type="ORF">SKAU_G00028040</name>
</gene>
<keyword evidence="3" id="KW-1185">Reference proteome</keyword>
<comment type="caution">
    <text evidence="2">The sequence shown here is derived from an EMBL/GenBank/DDBJ whole genome shotgun (WGS) entry which is preliminary data.</text>
</comment>
<reference evidence="2" key="1">
    <citation type="journal article" date="2023" name="Science">
        <title>Genome structures resolve the early diversification of teleost fishes.</title>
        <authorList>
            <person name="Parey E."/>
            <person name="Louis A."/>
            <person name="Montfort J."/>
            <person name="Bouchez O."/>
            <person name="Roques C."/>
            <person name="Iampietro C."/>
            <person name="Lluch J."/>
            <person name="Castinel A."/>
            <person name="Donnadieu C."/>
            <person name="Desvignes T."/>
            <person name="Floi Bucao C."/>
            <person name="Jouanno E."/>
            <person name="Wen M."/>
            <person name="Mejri S."/>
            <person name="Dirks R."/>
            <person name="Jansen H."/>
            <person name="Henkel C."/>
            <person name="Chen W.J."/>
            <person name="Zahm M."/>
            <person name="Cabau C."/>
            <person name="Klopp C."/>
            <person name="Thompson A.W."/>
            <person name="Robinson-Rechavi M."/>
            <person name="Braasch I."/>
            <person name="Lecointre G."/>
            <person name="Bobe J."/>
            <person name="Postlethwait J.H."/>
            <person name="Berthelot C."/>
            <person name="Roest Crollius H."/>
            <person name="Guiguen Y."/>
        </authorList>
    </citation>
    <scope>NUCLEOTIDE SEQUENCE</scope>
    <source>
        <strain evidence="2">WJC10195</strain>
    </source>
</reference>
<evidence type="ECO:0000313" key="3">
    <source>
        <dbReference type="Proteomes" id="UP001152622"/>
    </source>
</evidence>
<proteinExistence type="predicted"/>